<gene>
    <name evidence="3" type="ORF">MHHB_P0510</name>
</gene>
<dbReference type="Pfam" id="PF01368">
    <property type="entry name" value="DHH"/>
    <property type="match status" value="1"/>
</dbReference>
<dbReference type="OrthoDB" id="350705at2157"/>
<evidence type="ECO:0000313" key="3">
    <source>
        <dbReference type="EMBL" id="GBF36280.1"/>
    </source>
</evidence>
<sequence>MVKLKSEDVINLKKILQENRNILFLCHHNADPDAVGAAVALKYLADVLNKGEDKNLKISADSISKLSKNILEEIGEEVEIVQYPKLLDVVFFVDTSNLNQVKVSTQELKNSILVMIDHHKKTDLLDLCTFSIVDEGATSTCEIVSQIFRKMGIYPPKGIRVALLCGILYDTKHLKLAREETFQIIAWLIKGINFQRILSLLTQEMDESKRMAHLKACSRMELREVDRYIVALSYVSSYEASCAKTIVSIGADVSFVVAVRKKEGEIRVSGRCRKSLSKRIHIGEVMEEVAKRLGGEGGGHREAAGLNAKYDKDRSKDEVIREVLDLCYEVFKEKLQKVKSD</sequence>
<name>A0A401HPY5_9EURY</name>
<accession>A0A401HPY5</accession>
<dbReference type="InterPro" id="IPR001667">
    <property type="entry name" value="DDH_dom"/>
</dbReference>
<evidence type="ECO:0008006" key="5">
    <source>
        <dbReference type="Google" id="ProtNLM"/>
    </source>
</evidence>
<evidence type="ECO:0000259" key="2">
    <source>
        <dbReference type="Pfam" id="PF02272"/>
    </source>
</evidence>
<evidence type="ECO:0000313" key="4">
    <source>
        <dbReference type="Proteomes" id="UP000290527"/>
    </source>
</evidence>
<dbReference type="Gene3D" id="3.90.1640.10">
    <property type="entry name" value="inorganic pyrophosphatase (n-terminal core)"/>
    <property type="match status" value="1"/>
</dbReference>
<dbReference type="InterPro" id="IPR003156">
    <property type="entry name" value="DHHA1_dom"/>
</dbReference>
<dbReference type="Proteomes" id="UP000290527">
    <property type="component" value="Unassembled WGS sequence"/>
</dbReference>
<dbReference type="EMBL" id="BFAX01000003">
    <property type="protein sequence ID" value="GBF36280.1"/>
    <property type="molecule type" value="Genomic_DNA"/>
</dbReference>
<dbReference type="Pfam" id="PF02272">
    <property type="entry name" value="DHHA1"/>
    <property type="match status" value="1"/>
</dbReference>
<dbReference type="RefSeq" id="WP_131007073.1">
    <property type="nucleotide sequence ID" value="NZ_BFAX01000003.1"/>
</dbReference>
<dbReference type="Gene3D" id="3.10.310.30">
    <property type="match status" value="1"/>
</dbReference>
<dbReference type="InterPro" id="IPR051319">
    <property type="entry name" value="Oligoribo/pAp-PDE_c-di-AMP_PDE"/>
</dbReference>
<protein>
    <recommendedName>
        <fullName evidence="5">Phosphoesterase</fullName>
    </recommendedName>
</protein>
<comment type="caution">
    <text evidence="3">The sequence shown here is derived from an EMBL/GenBank/DDBJ whole genome shotgun (WGS) entry which is preliminary data.</text>
</comment>
<dbReference type="SUPFAM" id="SSF64182">
    <property type="entry name" value="DHH phosphoesterases"/>
    <property type="match status" value="1"/>
</dbReference>
<dbReference type="PANTHER" id="PTHR47618:SF1">
    <property type="entry name" value="BIFUNCTIONAL OLIGORIBONUCLEASE AND PAP PHOSPHATASE NRNA"/>
    <property type="match status" value="1"/>
</dbReference>
<evidence type="ECO:0000259" key="1">
    <source>
        <dbReference type="Pfam" id="PF01368"/>
    </source>
</evidence>
<organism evidence="3 4">
    <name type="scientific">Methanofervidicoccus abyssi</name>
    <dbReference type="NCBI Taxonomy" id="2082189"/>
    <lineage>
        <taxon>Archaea</taxon>
        <taxon>Methanobacteriati</taxon>
        <taxon>Methanobacteriota</taxon>
        <taxon>Methanomada group</taxon>
        <taxon>Methanococci</taxon>
        <taxon>Methanococcales</taxon>
        <taxon>Methanofervidicoccus</taxon>
    </lineage>
</organism>
<feature type="domain" description="DHHA1" evidence="2">
    <location>
        <begin position="253"/>
        <end position="324"/>
    </location>
</feature>
<dbReference type="PANTHER" id="PTHR47618">
    <property type="entry name" value="BIFUNCTIONAL OLIGORIBONUCLEASE AND PAP PHOSPHATASE NRNA"/>
    <property type="match status" value="1"/>
</dbReference>
<feature type="domain" description="DDH" evidence="1">
    <location>
        <begin position="22"/>
        <end position="167"/>
    </location>
</feature>
<dbReference type="GO" id="GO:0003676">
    <property type="term" value="F:nucleic acid binding"/>
    <property type="evidence" value="ECO:0007669"/>
    <property type="project" value="InterPro"/>
</dbReference>
<proteinExistence type="predicted"/>
<dbReference type="InterPro" id="IPR038763">
    <property type="entry name" value="DHH_sf"/>
</dbReference>
<dbReference type="AlphaFoldDB" id="A0A401HPY5"/>
<keyword evidence="4" id="KW-1185">Reference proteome</keyword>
<reference evidence="3 4" key="1">
    <citation type="journal article" date="2019" name="Int. J. Syst. Evol. Microbiol.">
        <title>Methanofervidicoccus abyssi gen. nov., sp. nov., a hydrogenotrophic methanogen, isolated from a hydrothermal vent chimney in the Mid-Cayman Spreading Center, the Caribbean Sea.</title>
        <authorList>
            <person name="Sakai S."/>
            <person name="Takaki Y."/>
            <person name="Miyazaki M."/>
            <person name="Ogawara M."/>
            <person name="Yanagawa K."/>
            <person name="Miyazaki J."/>
            <person name="Takai K."/>
        </authorList>
    </citation>
    <scope>NUCLEOTIDE SEQUENCE [LARGE SCALE GENOMIC DNA]</scope>
    <source>
        <strain evidence="3 4">HHB</strain>
    </source>
</reference>